<dbReference type="EMBL" id="CAADFX010000358">
    <property type="protein sequence ID" value="VFK65634.1"/>
    <property type="molecule type" value="Genomic_DNA"/>
</dbReference>
<name>A0A451AI19_9GAMM</name>
<reference evidence="1" key="1">
    <citation type="submission" date="2019-02" db="EMBL/GenBank/DDBJ databases">
        <authorList>
            <person name="Gruber-Vodicka R. H."/>
            <person name="Seah K. B. B."/>
        </authorList>
    </citation>
    <scope>NUCLEOTIDE SEQUENCE</scope>
    <source>
        <strain evidence="1">BECK_BY1</strain>
    </source>
</reference>
<evidence type="ECO:0000313" key="1">
    <source>
        <dbReference type="EMBL" id="VFK65634.1"/>
    </source>
</evidence>
<organism evidence="1">
    <name type="scientific">Candidatus Kentrum sp. TUN</name>
    <dbReference type="NCBI Taxonomy" id="2126343"/>
    <lineage>
        <taxon>Bacteria</taxon>
        <taxon>Pseudomonadati</taxon>
        <taxon>Pseudomonadota</taxon>
        <taxon>Gammaproteobacteria</taxon>
        <taxon>Candidatus Kentrum</taxon>
    </lineage>
</organism>
<protein>
    <submittedName>
        <fullName evidence="1">Uncharacterized protein</fullName>
    </submittedName>
</protein>
<proteinExistence type="predicted"/>
<gene>
    <name evidence="1" type="ORF">BECKTUN1418D_GA0071000_13581</name>
</gene>
<dbReference type="AlphaFoldDB" id="A0A451AI19"/>
<sequence>MGKAKALAAAISVIDGMEKAALDKLEGITDPTLVEPLQGYLKTDAEQELQTSQKNHIGHGGCVAIGELELEIGRLNRV</sequence>
<accession>A0A451AI19</accession>